<reference evidence="1" key="1">
    <citation type="submission" date="2023-04" db="EMBL/GenBank/DDBJ databases">
        <title>Ambrosiozyma monospora NBRC 10751.</title>
        <authorList>
            <person name="Ichikawa N."/>
            <person name="Sato H."/>
            <person name="Tonouchi N."/>
        </authorList>
    </citation>
    <scope>NUCLEOTIDE SEQUENCE</scope>
    <source>
        <strain evidence="1">NBRC 10751</strain>
    </source>
</reference>
<sequence length="255" mass="29276">MEDRNYHAETDFNLNNKDNTKDHQTCHLKSFQSESFDAHEIFAGNATEVKNESHNDVILLDEGIAQDDVNNRPTNNDSPPNENSEGPAGLSPDANTSKDKEVSERSNTGRVKRRKLSRDWVCDSTKKNLTVDILEDDRFKLDLPSKVNWAEFVPKLREPQSYELEPTALNLIHKTYTNLIDLKDTIQVFTTSQFLQLLSIYLPFLRFNHSGPKTAYLYCSGRLKCKSAMLLKLDKEKGLFYLLYNCDPAHTHKYS</sequence>
<comment type="caution">
    <text evidence="1">The sequence shown here is derived from an EMBL/GenBank/DDBJ whole genome shotgun (WGS) entry which is preliminary data.</text>
</comment>
<proteinExistence type="predicted"/>
<gene>
    <name evidence="1" type="ORF">Amon02_000659400</name>
</gene>
<dbReference type="Proteomes" id="UP001165064">
    <property type="component" value="Unassembled WGS sequence"/>
</dbReference>
<accession>A0ACB5T9P5</accession>
<evidence type="ECO:0000313" key="1">
    <source>
        <dbReference type="EMBL" id="GME84069.1"/>
    </source>
</evidence>
<name>A0ACB5T9P5_AMBMO</name>
<dbReference type="EMBL" id="BSXS01005218">
    <property type="protein sequence ID" value="GME84069.1"/>
    <property type="molecule type" value="Genomic_DNA"/>
</dbReference>
<keyword evidence="2" id="KW-1185">Reference proteome</keyword>
<organism evidence="1 2">
    <name type="scientific">Ambrosiozyma monospora</name>
    <name type="common">Yeast</name>
    <name type="synonym">Endomycopsis monosporus</name>
    <dbReference type="NCBI Taxonomy" id="43982"/>
    <lineage>
        <taxon>Eukaryota</taxon>
        <taxon>Fungi</taxon>
        <taxon>Dikarya</taxon>
        <taxon>Ascomycota</taxon>
        <taxon>Saccharomycotina</taxon>
        <taxon>Pichiomycetes</taxon>
        <taxon>Pichiales</taxon>
        <taxon>Pichiaceae</taxon>
        <taxon>Ambrosiozyma</taxon>
    </lineage>
</organism>
<evidence type="ECO:0000313" key="2">
    <source>
        <dbReference type="Proteomes" id="UP001165064"/>
    </source>
</evidence>
<protein>
    <submittedName>
        <fullName evidence="1">Unnamed protein product</fullName>
    </submittedName>
</protein>